<dbReference type="Gene3D" id="2.60.120.200">
    <property type="match status" value="1"/>
</dbReference>
<evidence type="ECO:0000313" key="2">
    <source>
        <dbReference type="EMBL" id="QHU22832.1"/>
    </source>
</evidence>
<name>A0A6C0KXX9_9ZZZZ</name>
<feature type="transmembrane region" description="Helical" evidence="1">
    <location>
        <begin position="6"/>
        <end position="26"/>
    </location>
</feature>
<keyword evidence="1" id="KW-0472">Membrane</keyword>
<reference evidence="2" key="1">
    <citation type="journal article" date="2020" name="Nature">
        <title>Giant virus diversity and host interactions through global metagenomics.</title>
        <authorList>
            <person name="Schulz F."/>
            <person name="Roux S."/>
            <person name="Paez-Espino D."/>
            <person name="Jungbluth S."/>
            <person name="Walsh D.A."/>
            <person name="Denef V.J."/>
            <person name="McMahon K.D."/>
            <person name="Konstantinidis K.T."/>
            <person name="Eloe-Fadrosh E.A."/>
            <person name="Kyrpides N.C."/>
            <person name="Woyke T."/>
        </authorList>
    </citation>
    <scope>NUCLEOTIDE SEQUENCE</scope>
    <source>
        <strain evidence="2">GVMAG-S-ERX555907-63</strain>
    </source>
</reference>
<sequence>MEKKNLLLIGFLCVVFSVIVFVIWYIHKKRFAIARKASVQLWGNKRRSMSNPHVETEVRTIIHGDSPGFSYTMNIDIEKWIHNKDAKPREIFTHGNGHFGNLSEGDILSIAIDPHKNDMYIDVNTKRFRNDVDDVDPINCKIIMNPTNAQEAKTKKRVIERVNLKYFPLAKYFHVGIVVSKNRVDAYLDGKLNVTKILKGNVFDTNIENILPLKYFKGEPIKGHMSNFRYFNTELSLKSVLDMYNLSINPPSGDFEITATGTANDEDDFFAGETCY</sequence>
<keyword evidence="1" id="KW-0812">Transmembrane</keyword>
<dbReference type="SUPFAM" id="SSF49899">
    <property type="entry name" value="Concanavalin A-like lectins/glucanases"/>
    <property type="match status" value="1"/>
</dbReference>
<dbReference type="EMBL" id="MN741018">
    <property type="protein sequence ID" value="QHU22832.1"/>
    <property type="molecule type" value="Genomic_DNA"/>
</dbReference>
<evidence type="ECO:0008006" key="3">
    <source>
        <dbReference type="Google" id="ProtNLM"/>
    </source>
</evidence>
<protein>
    <recommendedName>
        <fullName evidence="3">Concanavalin A-like lectin/glucanase domain-containing protein</fullName>
    </recommendedName>
</protein>
<proteinExistence type="predicted"/>
<keyword evidence="1" id="KW-1133">Transmembrane helix</keyword>
<evidence type="ECO:0000256" key="1">
    <source>
        <dbReference type="SAM" id="Phobius"/>
    </source>
</evidence>
<organism evidence="2">
    <name type="scientific">viral metagenome</name>
    <dbReference type="NCBI Taxonomy" id="1070528"/>
    <lineage>
        <taxon>unclassified sequences</taxon>
        <taxon>metagenomes</taxon>
        <taxon>organismal metagenomes</taxon>
    </lineage>
</organism>
<accession>A0A6C0KXX9</accession>
<dbReference type="InterPro" id="IPR013320">
    <property type="entry name" value="ConA-like_dom_sf"/>
</dbReference>
<dbReference type="AlphaFoldDB" id="A0A6C0KXX9"/>